<name>A0A210R3Z8_MIZYE</name>
<accession>A0A210R3Z8</accession>
<evidence type="ECO:0000256" key="6">
    <source>
        <dbReference type="PROSITE-ProRule" id="PRU00192"/>
    </source>
</evidence>
<evidence type="ECO:0000256" key="2">
    <source>
        <dbReference type="ARBA" id="ARBA00022443"/>
    </source>
</evidence>
<dbReference type="Proteomes" id="UP000242188">
    <property type="component" value="Unassembled WGS sequence"/>
</dbReference>
<sequence>MSHEAIADFEPEGQQEIRLQVGDKFRKVKDVGNGWAIGTNSRTNETGVFPASYVQKVEGFTTNIIRRLTKSRSRRNQEPIDTEKSQVDRPTLEPDAAVMKMHDMKTHMETDTEEDDSDSPDDFDTENDMISDDENDRSMHGEEKPDEAREKRLNQIKNFADQLFSSERNQFAWQKSVFGIIMGVVSGVGLFFLLGYGYSIRLDIAGYITLGCTLLFCLGLALSVHCRCIGLLMLPSLATARGRALLLTIIVSILLSGPIQNISNNAKEVSAAMACSMSVIYNQSDSLKTQLQEPINQAADQIEENTKGLRDIGNAIETAFGPISSAINAIDSGAQDAKAALNAASVECKRLFSGAYTSCVTEINNAKTKCVSTLGSLGLNRKRRDTVKQLKEFMLEHKHITLALLMKGEHKRFKRGLTDVCNILDVSGICQVVNIGSVACAPVEALDSAANGIAKEVQKGVNEIESWFAFDVIKELGLSGLANATKTPREFIDEVDASLNYNIDWVQFGVTLLTNLLALTLVLLLIQSFVYLKSYISQDEYNNVYITTAFKAYDKERETNGESFILPLKKREKRGYTDTKSLKLSPTEVRNSTAGMIQIILHMIFAFLIVFFDYILYYCVYLINRYGRVNIELSGQSSILLEITGTGQVAKLMRSLITGINLNNVYDADFNVTSCLPNPTEPNFNLFYAYAVVYTLAIVAVLSQSYSLRLKRKICAYYYPEQEVERTVYLHRKIRHDRKTHQLQLKQHLRSMKKEKRMSKKYDSKIPFADRFRKKKLELRTCLNCGSNEGKNLKMVTCSNATCSADYCETCMVEMGEKCHLCGGGVN</sequence>
<feature type="compositionally biased region" description="Acidic residues" evidence="7">
    <location>
        <begin position="111"/>
        <end position="135"/>
    </location>
</feature>
<evidence type="ECO:0000256" key="3">
    <source>
        <dbReference type="ARBA" id="ARBA00022692"/>
    </source>
</evidence>
<keyword evidence="3 8" id="KW-0812">Transmembrane</keyword>
<evidence type="ECO:0000259" key="9">
    <source>
        <dbReference type="PROSITE" id="PS50002"/>
    </source>
</evidence>
<gene>
    <name evidence="10" type="ORF">KP79_PYT10843</name>
</gene>
<feature type="transmembrane region" description="Helical" evidence="8">
    <location>
        <begin position="686"/>
        <end position="703"/>
    </location>
</feature>
<dbReference type="InterPro" id="IPR051856">
    <property type="entry name" value="CSR-E3_Ligase_Protein"/>
</dbReference>
<feature type="domain" description="SH3" evidence="9">
    <location>
        <begin position="1"/>
        <end position="59"/>
    </location>
</feature>
<evidence type="ECO:0000256" key="1">
    <source>
        <dbReference type="ARBA" id="ARBA00004141"/>
    </source>
</evidence>
<keyword evidence="4 8" id="KW-1133">Transmembrane helix</keyword>
<feature type="transmembrane region" description="Helical" evidence="8">
    <location>
        <begin position="505"/>
        <end position="526"/>
    </location>
</feature>
<feature type="region of interest" description="Disordered" evidence="7">
    <location>
        <begin position="107"/>
        <end position="149"/>
    </location>
</feature>
<protein>
    <submittedName>
        <fullName evidence="10">DC-STAMP domain-containing protein 2</fullName>
    </submittedName>
</protein>
<dbReference type="Pfam" id="PF07782">
    <property type="entry name" value="DC_STAMP"/>
    <property type="match status" value="1"/>
</dbReference>
<dbReference type="InterPro" id="IPR036028">
    <property type="entry name" value="SH3-like_dom_sf"/>
</dbReference>
<comment type="subcellular location">
    <subcellularLocation>
        <location evidence="1">Membrane</location>
        <topology evidence="1">Multi-pass membrane protein</topology>
    </subcellularLocation>
</comment>
<feature type="transmembrane region" description="Helical" evidence="8">
    <location>
        <begin position="177"/>
        <end position="198"/>
    </location>
</feature>
<dbReference type="SMART" id="SM00326">
    <property type="entry name" value="SH3"/>
    <property type="match status" value="1"/>
</dbReference>
<evidence type="ECO:0000313" key="11">
    <source>
        <dbReference type="Proteomes" id="UP000242188"/>
    </source>
</evidence>
<dbReference type="OrthoDB" id="6148521at2759"/>
<evidence type="ECO:0000313" key="10">
    <source>
        <dbReference type="EMBL" id="OWF55803.1"/>
    </source>
</evidence>
<keyword evidence="5 8" id="KW-0472">Membrane</keyword>
<dbReference type="Gene3D" id="2.30.30.40">
    <property type="entry name" value="SH3 Domains"/>
    <property type="match status" value="1"/>
</dbReference>
<organism evidence="10 11">
    <name type="scientific">Mizuhopecten yessoensis</name>
    <name type="common">Japanese scallop</name>
    <name type="synonym">Patinopecten yessoensis</name>
    <dbReference type="NCBI Taxonomy" id="6573"/>
    <lineage>
        <taxon>Eukaryota</taxon>
        <taxon>Metazoa</taxon>
        <taxon>Spiralia</taxon>
        <taxon>Lophotrochozoa</taxon>
        <taxon>Mollusca</taxon>
        <taxon>Bivalvia</taxon>
        <taxon>Autobranchia</taxon>
        <taxon>Pteriomorphia</taxon>
        <taxon>Pectinida</taxon>
        <taxon>Pectinoidea</taxon>
        <taxon>Pectinidae</taxon>
        <taxon>Mizuhopecten</taxon>
    </lineage>
</organism>
<comment type="caution">
    <text evidence="10">The sequence shown here is derived from an EMBL/GenBank/DDBJ whole genome shotgun (WGS) entry which is preliminary data.</text>
</comment>
<feature type="transmembrane region" description="Helical" evidence="8">
    <location>
        <begin position="204"/>
        <end position="224"/>
    </location>
</feature>
<evidence type="ECO:0000256" key="5">
    <source>
        <dbReference type="ARBA" id="ARBA00023136"/>
    </source>
</evidence>
<dbReference type="PROSITE" id="PS50002">
    <property type="entry name" value="SH3"/>
    <property type="match status" value="1"/>
</dbReference>
<feature type="compositionally biased region" description="Basic and acidic residues" evidence="7">
    <location>
        <begin position="136"/>
        <end position="149"/>
    </location>
</feature>
<dbReference type="PANTHER" id="PTHR21041">
    <property type="entry name" value="DENDRITIC CELL-SPECIFIC TRANSMEMBRANE PROTEIN"/>
    <property type="match status" value="1"/>
</dbReference>
<dbReference type="EMBL" id="NEDP02000462">
    <property type="protein sequence ID" value="OWF55803.1"/>
    <property type="molecule type" value="Genomic_DNA"/>
</dbReference>
<evidence type="ECO:0000256" key="4">
    <source>
        <dbReference type="ARBA" id="ARBA00022989"/>
    </source>
</evidence>
<dbReference type="AlphaFoldDB" id="A0A210R3Z8"/>
<feature type="region of interest" description="Disordered" evidence="7">
    <location>
        <begin position="68"/>
        <end position="94"/>
    </location>
</feature>
<evidence type="ECO:0000256" key="7">
    <source>
        <dbReference type="SAM" id="MobiDB-lite"/>
    </source>
</evidence>
<evidence type="ECO:0000256" key="8">
    <source>
        <dbReference type="SAM" id="Phobius"/>
    </source>
</evidence>
<dbReference type="InterPro" id="IPR012858">
    <property type="entry name" value="DC_STAMP-like"/>
</dbReference>
<reference evidence="10 11" key="1">
    <citation type="journal article" date="2017" name="Nat. Ecol. Evol.">
        <title>Scallop genome provides insights into evolution of bilaterian karyotype and development.</title>
        <authorList>
            <person name="Wang S."/>
            <person name="Zhang J."/>
            <person name="Jiao W."/>
            <person name="Li J."/>
            <person name="Xun X."/>
            <person name="Sun Y."/>
            <person name="Guo X."/>
            <person name="Huan P."/>
            <person name="Dong B."/>
            <person name="Zhang L."/>
            <person name="Hu X."/>
            <person name="Sun X."/>
            <person name="Wang J."/>
            <person name="Zhao C."/>
            <person name="Wang Y."/>
            <person name="Wang D."/>
            <person name="Huang X."/>
            <person name="Wang R."/>
            <person name="Lv J."/>
            <person name="Li Y."/>
            <person name="Zhang Z."/>
            <person name="Liu B."/>
            <person name="Lu W."/>
            <person name="Hui Y."/>
            <person name="Liang J."/>
            <person name="Zhou Z."/>
            <person name="Hou R."/>
            <person name="Li X."/>
            <person name="Liu Y."/>
            <person name="Li H."/>
            <person name="Ning X."/>
            <person name="Lin Y."/>
            <person name="Zhao L."/>
            <person name="Xing Q."/>
            <person name="Dou J."/>
            <person name="Li Y."/>
            <person name="Mao J."/>
            <person name="Guo H."/>
            <person name="Dou H."/>
            <person name="Li T."/>
            <person name="Mu C."/>
            <person name="Jiang W."/>
            <person name="Fu Q."/>
            <person name="Fu X."/>
            <person name="Miao Y."/>
            <person name="Liu J."/>
            <person name="Yu Q."/>
            <person name="Li R."/>
            <person name="Liao H."/>
            <person name="Li X."/>
            <person name="Kong Y."/>
            <person name="Jiang Z."/>
            <person name="Chourrout D."/>
            <person name="Li R."/>
            <person name="Bao Z."/>
        </authorList>
    </citation>
    <scope>NUCLEOTIDE SEQUENCE [LARGE SCALE GENOMIC DNA]</scope>
    <source>
        <strain evidence="10 11">PY_sf001</strain>
    </source>
</reference>
<dbReference type="Pfam" id="PF26037">
    <property type="entry name" value="zf-RING_DCST1_C"/>
    <property type="match status" value="1"/>
</dbReference>
<keyword evidence="11" id="KW-1185">Reference proteome</keyword>
<dbReference type="GO" id="GO:0016020">
    <property type="term" value="C:membrane"/>
    <property type="evidence" value="ECO:0007669"/>
    <property type="project" value="UniProtKB-SubCell"/>
</dbReference>
<dbReference type="Pfam" id="PF14604">
    <property type="entry name" value="SH3_9"/>
    <property type="match status" value="1"/>
</dbReference>
<keyword evidence="2 6" id="KW-0728">SH3 domain</keyword>
<dbReference type="SUPFAM" id="SSF50044">
    <property type="entry name" value="SH3-domain"/>
    <property type="match status" value="1"/>
</dbReference>
<proteinExistence type="predicted"/>
<dbReference type="InterPro" id="IPR058842">
    <property type="entry name" value="DCST1_C"/>
</dbReference>
<feature type="transmembrane region" description="Helical" evidence="8">
    <location>
        <begin position="599"/>
        <end position="623"/>
    </location>
</feature>
<feature type="compositionally biased region" description="Basic and acidic residues" evidence="7">
    <location>
        <begin position="75"/>
        <end position="92"/>
    </location>
</feature>
<dbReference type="InterPro" id="IPR001452">
    <property type="entry name" value="SH3_domain"/>
</dbReference>